<dbReference type="Proteomes" id="UP000247233">
    <property type="component" value="Unassembled WGS sequence"/>
</dbReference>
<organism evidence="2 3">
    <name type="scientific">Aspergillus heteromorphus CBS 117.55</name>
    <dbReference type="NCBI Taxonomy" id="1448321"/>
    <lineage>
        <taxon>Eukaryota</taxon>
        <taxon>Fungi</taxon>
        <taxon>Dikarya</taxon>
        <taxon>Ascomycota</taxon>
        <taxon>Pezizomycotina</taxon>
        <taxon>Eurotiomycetes</taxon>
        <taxon>Eurotiomycetidae</taxon>
        <taxon>Eurotiales</taxon>
        <taxon>Aspergillaceae</taxon>
        <taxon>Aspergillus</taxon>
        <taxon>Aspergillus subgen. Circumdati</taxon>
    </lineage>
</organism>
<proteinExistence type="predicted"/>
<dbReference type="GeneID" id="37064103"/>
<dbReference type="AlphaFoldDB" id="A0A317VL05"/>
<reference evidence="2 3" key="1">
    <citation type="submission" date="2016-12" db="EMBL/GenBank/DDBJ databases">
        <title>The genomes of Aspergillus section Nigri reveals drivers in fungal speciation.</title>
        <authorList>
            <consortium name="DOE Joint Genome Institute"/>
            <person name="Vesth T.C."/>
            <person name="Nybo J."/>
            <person name="Theobald S."/>
            <person name="Brandl J."/>
            <person name="Frisvad J.C."/>
            <person name="Nielsen K.F."/>
            <person name="Lyhne E.K."/>
            <person name="Kogle M.E."/>
            <person name="Kuo A."/>
            <person name="Riley R."/>
            <person name="Clum A."/>
            <person name="Nolan M."/>
            <person name="Lipzen A."/>
            <person name="Salamov A."/>
            <person name="Henrissat B."/>
            <person name="Wiebenga A."/>
            <person name="De Vries R.P."/>
            <person name="Grigoriev I.V."/>
            <person name="Mortensen U.H."/>
            <person name="Andersen M.R."/>
            <person name="Baker S.E."/>
        </authorList>
    </citation>
    <scope>NUCLEOTIDE SEQUENCE [LARGE SCALE GENOMIC DNA]</scope>
    <source>
        <strain evidence="2 3">CBS 117.55</strain>
    </source>
</reference>
<comment type="caution">
    <text evidence="2">The sequence shown here is derived from an EMBL/GenBank/DDBJ whole genome shotgun (WGS) entry which is preliminary data.</text>
</comment>
<gene>
    <name evidence="2" type="ORF">BO70DRAFT_354516</name>
</gene>
<feature type="compositionally biased region" description="Basic and acidic residues" evidence="1">
    <location>
        <begin position="141"/>
        <end position="166"/>
    </location>
</feature>
<dbReference type="RefSeq" id="XP_025397158.1">
    <property type="nucleotide sequence ID" value="XM_025541866.1"/>
</dbReference>
<name>A0A317VL05_9EURO</name>
<evidence type="ECO:0000313" key="3">
    <source>
        <dbReference type="Proteomes" id="UP000247233"/>
    </source>
</evidence>
<sequence length="176" mass="20099">MAQYRVVEIKCFRVGEPQLVLQAFVGNVLSHNILTLQGQQRVKMATCHGSDLAVQHTSGMDFIVRDFVSLRFCRRGATSIEEESFYIPVDESLDLRSFGDVDVILGRDSCVNLKTSDENLLRIAPLGLEVLNEDQIKHNRRNLEANRKKAQKADKERRDVQKERRMAAALRQTNRS</sequence>
<evidence type="ECO:0000313" key="2">
    <source>
        <dbReference type="EMBL" id="PWY75033.1"/>
    </source>
</evidence>
<accession>A0A317VL05</accession>
<dbReference type="EMBL" id="MSFL01000022">
    <property type="protein sequence ID" value="PWY75033.1"/>
    <property type="molecule type" value="Genomic_DNA"/>
</dbReference>
<evidence type="ECO:0000256" key="1">
    <source>
        <dbReference type="SAM" id="MobiDB-lite"/>
    </source>
</evidence>
<dbReference type="VEuPathDB" id="FungiDB:BO70DRAFT_354516"/>
<feature type="region of interest" description="Disordered" evidence="1">
    <location>
        <begin position="141"/>
        <end position="176"/>
    </location>
</feature>
<protein>
    <submittedName>
        <fullName evidence="2">Uncharacterized protein</fullName>
    </submittedName>
</protein>
<keyword evidence="3" id="KW-1185">Reference proteome</keyword>